<organism evidence="4 5">
    <name type="scientific">Rosistilla oblonga</name>
    <dbReference type="NCBI Taxonomy" id="2527990"/>
    <lineage>
        <taxon>Bacteria</taxon>
        <taxon>Pseudomonadati</taxon>
        <taxon>Planctomycetota</taxon>
        <taxon>Planctomycetia</taxon>
        <taxon>Pirellulales</taxon>
        <taxon>Pirellulaceae</taxon>
        <taxon>Rosistilla</taxon>
    </lineage>
</organism>
<evidence type="ECO:0000256" key="1">
    <source>
        <dbReference type="ARBA" id="ARBA00022801"/>
    </source>
</evidence>
<feature type="chain" id="PRO_5021871284" evidence="2">
    <location>
        <begin position="24"/>
        <end position="375"/>
    </location>
</feature>
<protein>
    <submittedName>
        <fullName evidence="4">Penicillin-binding protein 4</fullName>
    </submittedName>
</protein>
<dbReference type="PANTHER" id="PTHR43283:SF11">
    <property type="entry name" value="BETA-LACTAMASE-RELATED DOMAIN-CONTAINING PROTEIN"/>
    <property type="match status" value="1"/>
</dbReference>
<feature type="domain" description="Beta-lactamase-related" evidence="3">
    <location>
        <begin position="37"/>
        <end position="363"/>
    </location>
</feature>
<evidence type="ECO:0000256" key="2">
    <source>
        <dbReference type="SAM" id="SignalP"/>
    </source>
</evidence>
<proteinExistence type="predicted"/>
<dbReference type="EMBL" id="CP036318">
    <property type="protein sequence ID" value="QDV55915.1"/>
    <property type="molecule type" value="Genomic_DNA"/>
</dbReference>
<reference evidence="4 5" key="1">
    <citation type="submission" date="2019-02" db="EMBL/GenBank/DDBJ databases">
        <title>Deep-cultivation of Planctomycetes and their phenomic and genomic characterization uncovers novel biology.</title>
        <authorList>
            <person name="Wiegand S."/>
            <person name="Jogler M."/>
            <person name="Boedeker C."/>
            <person name="Pinto D."/>
            <person name="Vollmers J."/>
            <person name="Rivas-Marin E."/>
            <person name="Kohn T."/>
            <person name="Peeters S.H."/>
            <person name="Heuer A."/>
            <person name="Rast P."/>
            <person name="Oberbeckmann S."/>
            <person name="Bunk B."/>
            <person name="Jeske O."/>
            <person name="Meyerdierks A."/>
            <person name="Storesund J.E."/>
            <person name="Kallscheuer N."/>
            <person name="Luecker S."/>
            <person name="Lage O.M."/>
            <person name="Pohl T."/>
            <person name="Merkel B.J."/>
            <person name="Hornburger P."/>
            <person name="Mueller R.-W."/>
            <person name="Bruemmer F."/>
            <person name="Labrenz M."/>
            <person name="Spormann A.M."/>
            <person name="Op den Camp H."/>
            <person name="Overmann J."/>
            <person name="Amann R."/>
            <person name="Jetten M.S.M."/>
            <person name="Mascher T."/>
            <person name="Medema M.H."/>
            <person name="Devos D.P."/>
            <person name="Kaster A.-K."/>
            <person name="Ovreas L."/>
            <person name="Rohde M."/>
            <person name="Galperin M.Y."/>
            <person name="Jogler C."/>
        </authorList>
    </citation>
    <scope>NUCLEOTIDE SEQUENCE [LARGE SCALE GENOMIC DNA]</scope>
    <source>
        <strain evidence="4 5">Mal33</strain>
    </source>
</reference>
<dbReference type="SUPFAM" id="SSF56601">
    <property type="entry name" value="beta-lactamase/transpeptidase-like"/>
    <property type="match status" value="1"/>
</dbReference>
<dbReference type="PANTHER" id="PTHR43283">
    <property type="entry name" value="BETA-LACTAMASE-RELATED"/>
    <property type="match status" value="1"/>
</dbReference>
<gene>
    <name evidence="4" type="primary">pbpE</name>
    <name evidence="4" type="ORF">Mal33_18940</name>
</gene>
<feature type="signal peptide" evidence="2">
    <location>
        <begin position="1"/>
        <end position="23"/>
    </location>
</feature>
<dbReference type="Proteomes" id="UP000316770">
    <property type="component" value="Chromosome"/>
</dbReference>
<evidence type="ECO:0000313" key="4">
    <source>
        <dbReference type="EMBL" id="QDV55915.1"/>
    </source>
</evidence>
<evidence type="ECO:0000313" key="5">
    <source>
        <dbReference type="Proteomes" id="UP000316770"/>
    </source>
</evidence>
<dbReference type="InterPro" id="IPR001466">
    <property type="entry name" value="Beta-lactam-related"/>
</dbReference>
<dbReference type="InterPro" id="IPR050789">
    <property type="entry name" value="Diverse_Enzym_Activities"/>
</dbReference>
<dbReference type="AlphaFoldDB" id="A0A518IS45"/>
<accession>A0A518IS45</accession>
<dbReference type="RefSeq" id="WP_145283861.1">
    <property type="nucleotide sequence ID" value="NZ_CP036318.1"/>
</dbReference>
<dbReference type="Pfam" id="PF00144">
    <property type="entry name" value="Beta-lactamase"/>
    <property type="match status" value="1"/>
</dbReference>
<dbReference type="InterPro" id="IPR012338">
    <property type="entry name" value="Beta-lactam/transpept-like"/>
</dbReference>
<dbReference type="GO" id="GO:0016787">
    <property type="term" value="F:hydrolase activity"/>
    <property type="evidence" value="ECO:0007669"/>
    <property type="project" value="UniProtKB-KW"/>
</dbReference>
<keyword evidence="1" id="KW-0378">Hydrolase</keyword>
<sequence precursor="true">MKMLAHCSLMILLSLTTNLAVRAADSGDSRFDAIEPIVRRGIEAGQLPGAVVAVADSTKILYLRAFGDRQIEPTREALTTDTIFDLASLTKPVATATSVMLLVQRGEVDLDQPVAKYLPEFAVEGKEAITVRDLMLHVGGMIPDNSIRDYQKGIDVAWERLFALKPRSERGEKFAYSDVGFLILGKLVERVSGTTLDQFTQKEIFQPMGMETTSYQPDPALRDRIAATEPRDGELLRGKVHDPRAALLDGVAGHAGLFSTAEDLVRYGQMILSVDDETTSAPRVLDQKTIAAMIQPHRVPRGTRTPGWDHQSPYSSNRGTTFSDSAVGHGGFTGTVLWIDPEKDRVFVFLSSRLYPDGKGSVNRLAGEIATIIGR</sequence>
<evidence type="ECO:0000259" key="3">
    <source>
        <dbReference type="Pfam" id="PF00144"/>
    </source>
</evidence>
<keyword evidence="2" id="KW-0732">Signal</keyword>
<name>A0A518IS45_9BACT</name>
<keyword evidence="5" id="KW-1185">Reference proteome</keyword>
<dbReference type="Gene3D" id="3.40.710.10">
    <property type="entry name" value="DD-peptidase/beta-lactamase superfamily"/>
    <property type="match status" value="1"/>
</dbReference>